<name>A0A0H3N1B3_CLODC</name>
<dbReference type="AlphaFoldDB" id="A0A0H3N1B3"/>
<gene>
    <name evidence="2" type="ordered locus">CD196_1211</name>
</gene>
<evidence type="ECO:0000313" key="2">
    <source>
        <dbReference type="EMBL" id="CBA62299.1"/>
    </source>
</evidence>
<protein>
    <submittedName>
        <fullName evidence="2">Exported protein</fullName>
    </submittedName>
</protein>
<dbReference type="InterPro" id="IPR025164">
    <property type="entry name" value="Toastrack_DUF4097"/>
</dbReference>
<evidence type="ECO:0000259" key="1">
    <source>
        <dbReference type="Pfam" id="PF13349"/>
    </source>
</evidence>
<feature type="domain" description="DUF4097" evidence="1">
    <location>
        <begin position="55"/>
        <end position="231"/>
    </location>
</feature>
<sequence length="356" mass="41094">MNKKLAIFAAVLLVIGIIGTTWSGILVMPSLINFGLEKEAEFKKENKLYQEKVNIDKLDISVDNINVTIKKSSSEDVRVTTRGNNEFYKYNVTLKDKTLVVKGERKYENKIKKIKNFDQLLNTSINSMFSHDYREIIIYVPNNVDINASSTSSYLFVYDNVASNTITYKTSYGGFSRAITENKVNRLENLNLISNSNLHLSTKSILGVKNVNIESESLDISSENEDVFINNIEEYIPENVNIKEKIGRNSNYESEFYLYSNMPIAKFLDIEVPNSKVRLDIPVNKYKFNCDIKSKEAIEEFNNDEEYDNDSYDYEHSEEHSNKYRNTREIKGLLNKNLSNLEKEYTIKINSNSLEL</sequence>
<reference evidence="2 3" key="1">
    <citation type="journal article" date="2009" name="Genome Biol.">
        <title>Comparative genome and phenotypic analysis of Clostridium difficile 027 strains provides insight into the evolution of a hypervirulent bacterium.</title>
        <authorList>
            <person name="Stabler R.A."/>
            <person name="He M."/>
            <person name="Dawson L."/>
            <person name="Martin M."/>
            <person name="Valiente E."/>
            <person name="Corton C."/>
            <person name="Lawley T.D."/>
            <person name="Sebaihia M."/>
            <person name="Quail M.A."/>
            <person name="Rose G."/>
            <person name="Gerding D.N."/>
            <person name="Gibert M."/>
            <person name="Popoff M.R."/>
            <person name="Parkhill J."/>
            <person name="Dougan G."/>
            <person name="Wren B.W."/>
        </authorList>
    </citation>
    <scope>NUCLEOTIDE SEQUENCE [LARGE SCALE GENOMIC DNA]</scope>
    <source>
        <strain evidence="2 3">CD196</strain>
    </source>
</reference>
<dbReference type="EMBL" id="FN538970">
    <property type="protein sequence ID" value="CBA62299.1"/>
    <property type="molecule type" value="Genomic_DNA"/>
</dbReference>
<proteinExistence type="predicted"/>
<evidence type="ECO:0000313" key="3">
    <source>
        <dbReference type="Proteomes" id="UP000002068"/>
    </source>
</evidence>
<dbReference type="HOGENOM" id="CLU_778136_0_0_9"/>
<dbReference type="KEGG" id="cdc:CD196_1211"/>
<dbReference type="Pfam" id="PF13349">
    <property type="entry name" value="DUF4097"/>
    <property type="match status" value="1"/>
</dbReference>
<dbReference type="Proteomes" id="UP000002068">
    <property type="component" value="Chromosome"/>
</dbReference>
<organism evidence="2 3">
    <name type="scientific">Clostridioides difficile (strain CD196)</name>
    <name type="common">Peptoclostridium difficile</name>
    <dbReference type="NCBI Taxonomy" id="645462"/>
    <lineage>
        <taxon>Bacteria</taxon>
        <taxon>Bacillati</taxon>
        <taxon>Bacillota</taxon>
        <taxon>Clostridia</taxon>
        <taxon>Peptostreptococcales</taxon>
        <taxon>Peptostreptococcaceae</taxon>
        <taxon>Clostridioides</taxon>
    </lineage>
</organism>
<dbReference type="RefSeq" id="WP_009889118.1">
    <property type="nucleotide sequence ID" value="NC_013315.1"/>
</dbReference>
<accession>A0A0H3N1B3</accession>